<dbReference type="InterPro" id="IPR002347">
    <property type="entry name" value="SDR_fam"/>
</dbReference>
<gene>
    <name evidence="3 4" type="primary">LOC113522738</name>
</gene>
<dbReference type="InterPro" id="IPR036291">
    <property type="entry name" value="NAD(P)-bd_dom_sf"/>
</dbReference>
<dbReference type="AlphaFoldDB" id="A0A6J3CAG9"/>
<reference evidence="3 4" key="1">
    <citation type="submission" date="2025-04" db="UniProtKB">
        <authorList>
            <consortium name="RefSeq"/>
        </authorList>
    </citation>
    <scope>IDENTIFICATION</scope>
    <source>
        <tissue evidence="3 4">Whole adult</tissue>
    </source>
</reference>
<dbReference type="SUPFAM" id="SSF51735">
    <property type="entry name" value="NAD(P)-binding Rossmann-fold domains"/>
    <property type="match status" value="1"/>
</dbReference>
<protein>
    <submittedName>
        <fullName evidence="3 4">Retinol dehydrogenase 11-like</fullName>
    </submittedName>
</protein>
<organism evidence="2 4">
    <name type="scientific">Galleria mellonella</name>
    <name type="common">Greater wax moth</name>
    <dbReference type="NCBI Taxonomy" id="7137"/>
    <lineage>
        <taxon>Eukaryota</taxon>
        <taxon>Metazoa</taxon>
        <taxon>Ecdysozoa</taxon>
        <taxon>Arthropoda</taxon>
        <taxon>Hexapoda</taxon>
        <taxon>Insecta</taxon>
        <taxon>Pterygota</taxon>
        <taxon>Neoptera</taxon>
        <taxon>Endopterygota</taxon>
        <taxon>Lepidoptera</taxon>
        <taxon>Glossata</taxon>
        <taxon>Ditrysia</taxon>
        <taxon>Pyraloidea</taxon>
        <taxon>Pyralidae</taxon>
        <taxon>Galleriinae</taxon>
        <taxon>Galleria</taxon>
    </lineage>
</organism>
<keyword evidence="1" id="KW-0560">Oxidoreductase</keyword>
<name>A0A6J3CAG9_GALME</name>
<dbReference type="RefSeq" id="XP_026764336.1">
    <property type="nucleotide sequence ID" value="XM_026908535.2"/>
</dbReference>
<dbReference type="GeneID" id="113522738"/>
<sequence length="320" mass="35568">MDCISGWCRSKRRLLGSTAIVTGCNTGIGKETAADLYARGARVIMACRDTNKAEAAKTDIENEIDKTEIRGVLVVEKLDVSSLKSVREFVSKMLETESQIHILINNAGVMMCPESKTEDGFETHIGTNHFGHALLTLLLLPRMIKSAPSRVVFVSSKLHQSHKLDLDDLNFEKSEYNANVAYCRSKAANVLFAKALDMKLKEQNIKYVTTYSLHPGVIKTDISRHFDKTVARGATWAFNNAGLFLKSPKCGAQTSIYCAVDEACSVESGLYYSDCEVKRPSKQCQDEEFAIKFWDKTIESLNLKNYNAFGDSDPPKDLLA</sequence>
<dbReference type="Gene3D" id="3.40.50.720">
    <property type="entry name" value="NAD(P)-binding Rossmann-like Domain"/>
    <property type="match status" value="1"/>
</dbReference>
<evidence type="ECO:0000256" key="1">
    <source>
        <dbReference type="ARBA" id="ARBA00023002"/>
    </source>
</evidence>
<keyword evidence="2" id="KW-1185">Reference proteome</keyword>
<dbReference type="PRINTS" id="PR00081">
    <property type="entry name" value="GDHRDH"/>
</dbReference>
<dbReference type="OrthoDB" id="191139at2759"/>
<dbReference type="PANTHER" id="PTHR43157:SF73">
    <property type="entry name" value="WW DOMAIN-CONTAINING OXIDOREDUCTASE-LIKE PROTEIN"/>
    <property type="match status" value="1"/>
</dbReference>
<evidence type="ECO:0000313" key="4">
    <source>
        <dbReference type="RefSeq" id="XP_031769717.1"/>
    </source>
</evidence>
<dbReference type="PANTHER" id="PTHR43157">
    <property type="entry name" value="PHOSPHATIDYLINOSITOL-GLYCAN BIOSYNTHESIS CLASS F PROTEIN-RELATED"/>
    <property type="match status" value="1"/>
</dbReference>
<evidence type="ECO:0000313" key="2">
    <source>
        <dbReference type="Proteomes" id="UP001652740"/>
    </source>
</evidence>
<dbReference type="RefSeq" id="XP_031769717.1">
    <property type="nucleotide sequence ID" value="XM_031913857.1"/>
</dbReference>
<dbReference type="GO" id="GO:0016491">
    <property type="term" value="F:oxidoreductase activity"/>
    <property type="evidence" value="ECO:0007669"/>
    <property type="project" value="UniProtKB-KW"/>
</dbReference>
<dbReference type="Proteomes" id="UP001652740">
    <property type="component" value="Unplaced"/>
</dbReference>
<accession>A0A6J3CAG9</accession>
<proteinExistence type="predicted"/>
<dbReference type="KEGG" id="gmw:113522738"/>
<evidence type="ECO:0000313" key="3">
    <source>
        <dbReference type="RefSeq" id="XP_026764336.1"/>
    </source>
</evidence>
<dbReference type="Pfam" id="PF00106">
    <property type="entry name" value="adh_short"/>
    <property type="match status" value="1"/>
</dbReference>